<reference evidence="1" key="1">
    <citation type="journal article" date="2015" name="Nature">
        <title>Complex archaea that bridge the gap between prokaryotes and eukaryotes.</title>
        <authorList>
            <person name="Spang A."/>
            <person name="Saw J.H."/>
            <person name="Jorgensen S.L."/>
            <person name="Zaremba-Niedzwiedzka K."/>
            <person name="Martijn J."/>
            <person name="Lind A.E."/>
            <person name="van Eijk R."/>
            <person name="Schleper C."/>
            <person name="Guy L."/>
            <person name="Ettema T.J."/>
        </authorList>
    </citation>
    <scope>NUCLEOTIDE SEQUENCE</scope>
</reference>
<feature type="non-terminal residue" evidence="1">
    <location>
        <position position="81"/>
    </location>
</feature>
<dbReference type="AlphaFoldDB" id="A0A0F9DVL8"/>
<protein>
    <submittedName>
        <fullName evidence="1">Uncharacterized protein</fullName>
    </submittedName>
</protein>
<proteinExistence type="predicted"/>
<organism evidence="1">
    <name type="scientific">marine sediment metagenome</name>
    <dbReference type="NCBI Taxonomy" id="412755"/>
    <lineage>
        <taxon>unclassified sequences</taxon>
        <taxon>metagenomes</taxon>
        <taxon>ecological metagenomes</taxon>
    </lineage>
</organism>
<gene>
    <name evidence="1" type="ORF">LCGC14_2150100</name>
</gene>
<dbReference type="EMBL" id="LAZR01027375">
    <property type="protein sequence ID" value="KKL65923.1"/>
    <property type="molecule type" value="Genomic_DNA"/>
</dbReference>
<accession>A0A0F9DVL8</accession>
<evidence type="ECO:0000313" key="1">
    <source>
        <dbReference type="EMBL" id="KKL65923.1"/>
    </source>
</evidence>
<sequence>MSLSITVDAYNNLKQYLGIELEEDLEIGHWTDVPIHPLVAEKFGLDVFWFSLGSARKKVQQLKDPDKRIDEWGIEWTKVPL</sequence>
<comment type="caution">
    <text evidence="1">The sequence shown here is derived from an EMBL/GenBank/DDBJ whole genome shotgun (WGS) entry which is preliminary data.</text>
</comment>
<name>A0A0F9DVL8_9ZZZZ</name>